<proteinExistence type="predicted"/>
<dbReference type="InParanoid" id="B9S0X4"/>
<dbReference type="InterPro" id="IPR036291">
    <property type="entry name" value="NAD(P)-bd_dom_sf"/>
</dbReference>
<dbReference type="Proteomes" id="UP000008311">
    <property type="component" value="Unassembled WGS sequence"/>
</dbReference>
<dbReference type="SUPFAM" id="SSF51735">
    <property type="entry name" value="NAD(P)-binding Rossmann-fold domains"/>
    <property type="match status" value="1"/>
</dbReference>
<evidence type="ECO:0000313" key="2">
    <source>
        <dbReference type="Proteomes" id="UP000008311"/>
    </source>
</evidence>
<accession>B9S0X4</accession>
<name>B9S0X4_RICCO</name>
<dbReference type="AlphaFoldDB" id="B9S0X4"/>
<sequence length="60" mass="6620">MENKLSKILIFGATGYIGKYMVKASILLGHKIMPKNSPHYLTNSSLKGSYPPPLPIHGCY</sequence>
<gene>
    <name evidence="1" type="ORF">RCOM_0631040</name>
</gene>
<keyword evidence="2" id="KW-1185">Reference proteome</keyword>
<reference evidence="2" key="1">
    <citation type="journal article" date="2010" name="Nat. Biotechnol.">
        <title>Draft genome sequence of the oilseed species Ricinus communis.</title>
        <authorList>
            <person name="Chan A.P."/>
            <person name="Crabtree J."/>
            <person name="Zhao Q."/>
            <person name="Lorenzi H."/>
            <person name="Orvis J."/>
            <person name="Puiu D."/>
            <person name="Melake-Berhan A."/>
            <person name="Jones K.M."/>
            <person name="Redman J."/>
            <person name="Chen G."/>
            <person name="Cahoon E.B."/>
            <person name="Gedil M."/>
            <person name="Stanke M."/>
            <person name="Haas B.J."/>
            <person name="Wortman J.R."/>
            <person name="Fraser-Liggett C.M."/>
            <person name="Ravel J."/>
            <person name="Rabinowicz P.D."/>
        </authorList>
    </citation>
    <scope>NUCLEOTIDE SEQUENCE [LARGE SCALE GENOMIC DNA]</scope>
    <source>
        <strain evidence="2">cv. Hale</strain>
    </source>
</reference>
<dbReference type="EMBL" id="EQ973842">
    <property type="protein sequence ID" value="EEF42616.1"/>
    <property type="molecule type" value="Genomic_DNA"/>
</dbReference>
<protein>
    <submittedName>
        <fullName evidence="1">Uncharacterized protein</fullName>
    </submittedName>
</protein>
<evidence type="ECO:0000313" key="1">
    <source>
        <dbReference type="EMBL" id="EEF42616.1"/>
    </source>
</evidence>
<dbReference type="Gene3D" id="3.40.50.720">
    <property type="entry name" value="NAD(P)-binding Rossmann-like Domain"/>
    <property type="match status" value="1"/>
</dbReference>
<organism evidence="1 2">
    <name type="scientific">Ricinus communis</name>
    <name type="common">Castor bean</name>
    <dbReference type="NCBI Taxonomy" id="3988"/>
    <lineage>
        <taxon>Eukaryota</taxon>
        <taxon>Viridiplantae</taxon>
        <taxon>Streptophyta</taxon>
        <taxon>Embryophyta</taxon>
        <taxon>Tracheophyta</taxon>
        <taxon>Spermatophyta</taxon>
        <taxon>Magnoliopsida</taxon>
        <taxon>eudicotyledons</taxon>
        <taxon>Gunneridae</taxon>
        <taxon>Pentapetalae</taxon>
        <taxon>rosids</taxon>
        <taxon>fabids</taxon>
        <taxon>Malpighiales</taxon>
        <taxon>Euphorbiaceae</taxon>
        <taxon>Acalyphoideae</taxon>
        <taxon>Acalypheae</taxon>
        <taxon>Ricinus</taxon>
    </lineage>
</organism>